<dbReference type="Proteomes" id="UP000799539">
    <property type="component" value="Unassembled WGS sequence"/>
</dbReference>
<dbReference type="PANTHER" id="PTHR31668">
    <property type="entry name" value="GLUCOSE TRANSPORT TRANSCRIPTION REGULATOR RGT1-RELATED-RELATED"/>
    <property type="match status" value="1"/>
</dbReference>
<evidence type="ECO:0000259" key="2">
    <source>
        <dbReference type="SMART" id="SM00906"/>
    </source>
</evidence>
<evidence type="ECO:0000313" key="4">
    <source>
        <dbReference type="Proteomes" id="UP000799539"/>
    </source>
</evidence>
<dbReference type="GO" id="GO:0003677">
    <property type="term" value="F:DNA binding"/>
    <property type="evidence" value="ECO:0007669"/>
    <property type="project" value="InterPro"/>
</dbReference>
<dbReference type="GO" id="GO:0006351">
    <property type="term" value="P:DNA-templated transcription"/>
    <property type="evidence" value="ECO:0007669"/>
    <property type="project" value="InterPro"/>
</dbReference>
<name>A0A6A6FW94_9PEZI</name>
<dbReference type="InterPro" id="IPR050797">
    <property type="entry name" value="Carb_Metab_Trans_Reg"/>
</dbReference>
<dbReference type="Pfam" id="PF04082">
    <property type="entry name" value="Fungal_trans"/>
    <property type="match status" value="1"/>
</dbReference>
<dbReference type="GO" id="GO:0001080">
    <property type="term" value="P:nitrogen catabolite activation of transcription from RNA polymerase II promoter"/>
    <property type="evidence" value="ECO:0007669"/>
    <property type="project" value="TreeGrafter"/>
</dbReference>
<dbReference type="GO" id="GO:0005634">
    <property type="term" value="C:nucleus"/>
    <property type="evidence" value="ECO:0007669"/>
    <property type="project" value="TreeGrafter"/>
</dbReference>
<dbReference type="PANTHER" id="PTHR31668:SF10">
    <property type="entry name" value="ZN(II)2CYS6 TRANSCRIPTION FACTOR (EUROFUNG)"/>
    <property type="match status" value="1"/>
</dbReference>
<reference evidence="3" key="1">
    <citation type="journal article" date="2020" name="Stud. Mycol.">
        <title>101 Dothideomycetes genomes: a test case for predicting lifestyles and emergence of pathogens.</title>
        <authorList>
            <person name="Haridas S."/>
            <person name="Albert R."/>
            <person name="Binder M."/>
            <person name="Bloem J."/>
            <person name="Labutti K."/>
            <person name="Salamov A."/>
            <person name="Andreopoulos B."/>
            <person name="Baker S."/>
            <person name="Barry K."/>
            <person name="Bills G."/>
            <person name="Bluhm B."/>
            <person name="Cannon C."/>
            <person name="Castanera R."/>
            <person name="Culley D."/>
            <person name="Daum C."/>
            <person name="Ezra D."/>
            <person name="Gonzalez J."/>
            <person name="Henrissat B."/>
            <person name="Kuo A."/>
            <person name="Liang C."/>
            <person name="Lipzen A."/>
            <person name="Lutzoni F."/>
            <person name="Magnuson J."/>
            <person name="Mondo S."/>
            <person name="Nolan M."/>
            <person name="Ohm R."/>
            <person name="Pangilinan J."/>
            <person name="Park H.-J."/>
            <person name="Ramirez L."/>
            <person name="Alfaro M."/>
            <person name="Sun H."/>
            <person name="Tritt A."/>
            <person name="Yoshinaga Y."/>
            <person name="Zwiers L.-H."/>
            <person name="Turgeon B."/>
            <person name="Goodwin S."/>
            <person name="Spatafora J."/>
            <person name="Crous P."/>
            <person name="Grigoriev I."/>
        </authorList>
    </citation>
    <scope>NUCLEOTIDE SEQUENCE</scope>
    <source>
        <strain evidence="3">SCOH1-5</strain>
    </source>
</reference>
<keyword evidence="1" id="KW-0539">Nucleus</keyword>
<proteinExistence type="predicted"/>
<dbReference type="OrthoDB" id="3034343at2759"/>
<organism evidence="3 4">
    <name type="scientific">Cercospora zeae-maydis SCOH1-5</name>
    <dbReference type="NCBI Taxonomy" id="717836"/>
    <lineage>
        <taxon>Eukaryota</taxon>
        <taxon>Fungi</taxon>
        <taxon>Dikarya</taxon>
        <taxon>Ascomycota</taxon>
        <taxon>Pezizomycotina</taxon>
        <taxon>Dothideomycetes</taxon>
        <taxon>Dothideomycetidae</taxon>
        <taxon>Mycosphaerellales</taxon>
        <taxon>Mycosphaerellaceae</taxon>
        <taxon>Cercospora</taxon>
    </lineage>
</organism>
<accession>A0A6A6FW94</accession>
<dbReference type="InterPro" id="IPR007219">
    <property type="entry name" value="XnlR_reg_dom"/>
</dbReference>
<dbReference type="SMART" id="SM00906">
    <property type="entry name" value="Fungal_trans"/>
    <property type="match status" value="1"/>
</dbReference>
<evidence type="ECO:0000313" key="3">
    <source>
        <dbReference type="EMBL" id="KAF2217510.1"/>
    </source>
</evidence>
<evidence type="ECO:0000256" key="1">
    <source>
        <dbReference type="ARBA" id="ARBA00023242"/>
    </source>
</evidence>
<feature type="domain" description="Xylanolytic transcriptional activator regulatory" evidence="2">
    <location>
        <begin position="176"/>
        <end position="249"/>
    </location>
</feature>
<dbReference type="EMBL" id="ML992662">
    <property type="protein sequence ID" value="KAF2217510.1"/>
    <property type="molecule type" value="Genomic_DNA"/>
</dbReference>
<sequence>MAEDIEVLEHYLTSHGAARSTIAKPYSVISTAPGKPIVYLTVPRRRQGLRTANDPGQKQREIMENVLGKLRDDVVDLYFAKLHPCFPVIDEKTFKDLWLHDRSRISSPLLCDIYAAALHFWHTSENLQPYSQPDLAFMYNQAVSALQEDFLESTITTVHAALLDLVGRPVMSISGNVITLGRTVTLAHSLGLHRNPANWRATQHEKSVRVRLWWGVLIHDHWASLAHGTPPLIQPQNCDVPLPHFDAEDGPPIHNFSSQTLFVQLCKLSQILGQLLPLIYALNNDQQETMRNLRRVECSVDKWEMELPGSLQHNARPGEFLKNGTSNLRFCHLTIKLLLCRIAFKTTTSQESTSPAEARPYRLGMLREAAFLLIDFVTALTHAQLTEFWLPYTAHLLVTAATITLRCLLESADYTMKGTCARKLARFKDRLQKAKEESHWDLAEFCLERCSEPIDKICASMRDVQPAVVLAPTDTDNAASPQQSEAEVAALDLDFTNWSSDFLLPVDNFDYPFDAIWSIPH</sequence>
<dbReference type="AlphaFoldDB" id="A0A6A6FW94"/>
<dbReference type="GO" id="GO:0008270">
    <property type="term" value="F:zinc ion binding"/>
    <property type="evidence" value="ECO:0007669"/>
    <property type="project" value="InterPro"/>
</dbReference>
<protein>
    <recommendedName>
        <fullName evidence="2">Xylanolytic transcriptional activator regulatory domain-containing protein</fullName>
    </recommendedName>
</protein>
<keyword evidence="4" id="KW-1185">Reference proteome</keyword>
<gene>
    <name evidence="3" type="ORF">CERZMDRAFT_108223</name>
</gene>
<dbReference type="CDD" id="cd12148">
    <property type="entry name" value="fungal_TF_MHR"/>
    <property type="match status" value="1"/>
</dbReference>